<sequence>YDLVHGKCPNVSHAHKFGTRIYVHTLGSGKLEARAKEACFVGVDKESKGYRVYWP</sequence>
<reference evidence="2 3" key="1">
    <citation type="submission" date="2016-06" db="EMBL/GenBank/DDBJ databases">
        <title>Comparative genomics of the ectomycorrhizal sister species Rhizopogon vinicolor and Rhizopogon vesiculosus (Basidiomycota: Boletales) reveals a divergence of the mating type B locus.</title>
        <authorList>
            <consortium name="DOE Joint Genome Institute"/>
            <person name="Mujic A.B."/>
            <person name="Kuo A."/>
            <person name="Tritt A."/>
            <person name="Lipzen A."/>
            <person name="Chen C."/>
            <person name="Johnson J."/>
            <person name="Sharma A."/>
            <person name="Barry K."/>
            <person name="Grigoriev I.V."/>
            <person name="Spatafora J.W."/>
        </authorList>
    </citation>
    <scope>NUCLEOTIDE SEQUENCE [LARGE SCALE GENOMIC DNA]</scope>
    <source>
        <strain evidence="2 3">AM-OR11-026</strain>
    </source>
</reference>
<protein>
    <recommendedName>
        <fullName evidence="1">Retroviral polymerase SH3-like domain-containing protein</fullName>
    </recommendedName>
</protein>
<dbReference type="Proteomes" id="UP000092154">
    <property type="component" value="Unassembled WGS sequence"/>
</dbReference>
<evidence type="ECO:0000313" key="3">
    <source>
        <dbReference type="Proteomes" id="UP000092154"/>
    </source>
</evidence>
<dbReference type="EMBL" id="KV450413">
    <property type="protein sequence ID" value="OAX30483.1"/>
    <property type="molecule type" value="Genomic_DNA"/>
</dbReference>
<feature type="domain" description="Retroviral polymerase SH3-like" evidence="1">
    <location>
        <begin position="21"/>
        <end position="55"/>
    </location>
</feature>
<keyword evidence="3" id="KW-1185">Reference proteome</keyword>
<gene>
    <name evidence="2" type="ORF">K503DRAFT_676267</name>
</gene>
<dbReference type="OrthoDB" id="2667745at2759"/>
<organism evidence="2 3">
    <name type="scientific">Rhizopogon vinicolor AM-OR11-026</name>
    <dbReference type="NCBI Taxonomy" id="1314800"/>
    <lineage>
        <taxon>Eukaryota</taxon>
        <taxon>Fungi</taxon>
        <taxon>Dikarya</taxon>
        <taxon>Basidiomycota</taxon>
        <taxon>Agaricomycotina</taxon>
        <taxon>Agaricomycetes</taxon>
        <taxon>Agaricomycetidae</taxon>
        <taxon>Boletales</taxon>
        <taxon>Suillineae</taxon>
        <taxon>Rhizopogonaceae</taxon>
        <taxon>Rhizopogon</taxon>
    </lineage>
</organism>
<proteinExistence type="predicted"/>
<feature type="non-terminal residue" evidence="2">
    <location>
        <position position="1"/>
    </location>
</feature>
<evidence type="ECO:0000259" key="1">
    <source>
        <dbReference type="Pfam" id="PF25597"/>
    </source>
</evidence>
<evidence type="ECO:0000313" key="2">
    <source>
        <dbReference type="EMBL" id="OAX30483.1"/>
    </source>
</evidence>
<dbReference type="AlphaFoldDB" id="A0A1B7MD00"/>
<dbReference type="STRING" id="1314800.A0A1B7MD00"/>
<dbReference type="InterPro" id="IPR057670">
    <property type="entry name" value="SH3_retrovirus"/>
</dbReference>
<name>A0A1B7MD00_9AGAM</name>
<accession>A0A1B7MD00</accession>
<feature type="non-terminal residue" evidence="2">
    <location>
        <position position="55"/>
    </location>
</feature>
<dbReference type="InParanoid" id="A0A1B7MD00"/>
<dbReference type="Pfam" id="PF25597">
    <property type="entry name" value="SH3_retrovirus"/>
    <property type="match status" value="1"/>
</dbReference>